<reference evidence="9" key="1">
    <citation type="submission" date="2023-02" db="EMBL/GenBank/DDBJ databases">
        <title>Genome of toxic invasive species Heracleum sosnowskyi carries increased number of genes despite the absence of recent whole-genome duplications.</title>
        <authorList>
            <person name="Schelkunov M."/>
            <person name="Shtratnikova V."/>
            <person name="Makarenko M."/>
            <person name="Klepikova A."/>
            <person name="Omelchenko D."/>
            <person name="Novikova G."/>
            <person name="Obukhova E."/>
            <person name="Bogdanov V."/>
            <person name="Penin A."/>
            <person name="Logacheva M."/>
        </authorList>
    </citation>
    <scope>NUCLEOTIDE SEQUENCE</scope>
    <source>
        <strain evidence="9">Hsosn_3</strain>
        <tissue evidence="9">Leaf</tissue>
    </source>
</reference>
<comment type="catalytic activity">
    <reaction evidence="1">
        <text>S-ubiquitinyl-[E2 ubiquitin-conjugating enzyme]-L-cysteine + [acceptor protein]-L-lysine = [E2 ubiquitin-conjugating enzyme]-L-cysteine + N(6)-ubiquitinyl-[acceptor protein]-L-lysine.</text>
        <dbReference type="EC" id="2.3.2.27"/>
    </reaction>
</comment>
<dbReference type="Proteomes" id="UP001237642">
    <property type="component" value="Unassembled WGS sequence"/>
</dbReference>
<dbReference type="SUPFAM" id="SSF48371">
    <property type="entry name" value="ARM repeat"/>
    <property type="match status" value="1"/>
</dbReference>
<dbReference type="Gene3D" id="3.30.40.10">
    <property type="entry name" value="Zinc/RING finger domain, C3HC4 (zinc finger)"/>
    <property type="match status" value="1"/>
</dbReference>
<dbReference type="Gene3D" id="1.25.10.10">
    <property type="entry name" value="Leucine-rich Repeat Variant"/>
    <property type="match status" value="1"/>
</dbReference>
<dbReference type="Pfam" id="PF25598">
    <property type="entry name" value="ARM_PUB"/>
    <property type="match status" value="1"/>
</dbReference>
<dbReference type="AlphaFoldDB" id="A0AAD8MQM5"/>
<dbReference type="GO" id="GO:0016567">
    <property type="term" value="P:protein ubiquitination"/>
    <property type="evidence" value="ECO:0007669"/>
    <property type="project" value="InterPro"/>
</dbReference>
<dbReference type="Pfam" id="PF25368">
    <property type="entry name" value="PUB10_N"/>
    <property type="match status" value="1"/>
</dbReference>
<dbReference type="SMART" id="SM00185">
    <property type="entry name" value="ARM"/>
    <property type="match status" value="4"/>
</dbReference>
<comment type="pathway">
    <text evidence="2">Protein modification; protein ubiquitination.</text>
</comment>
<dbReference type="InterPro" id="IPR016024">
    <property type="entry name" value="ARM-type_fold"/>
</dbReference>
<name>A0AAD8MQM5_9APIA</name>
<dbReference type="GO" id="GO:0010029">
    <property type="term" value="P:regulation of seed germination"/>
    <property type="evidence" value="ECO:0007669"/>
    <property type="project" value="UniProtKB-ARBA"/>
</dbReference>
<evidence type="ECO:0000259" key="8">
    <source>
        <dbReference type="PROSITE" id="PS51698"/>
    </source>
</evidence>
<dbReference type="InterPro" id="IPR045210">
    <property type="entry name" value="RING-Ubox_PUB"/>
</dbReference>
<evidence type="ECO:0000256" key="5">
    <source>
        <dbReference type="ARBA" id="ARBA00022737"/>
    </source>
</evidence>
<dbReference type="InterPro" id="IPR011989">
    <property type="entry name" value="ARM-like"/>
</dbReference>
<dbReference type="PROSITE" id="PS51698">
    <property type="entry name" value="U_BOX"/>
    <property type="match status" value="1"/>
</dbReference>
<dbReference type="InterPro" id="IPR013083">
    <property type="entry name" value="Znf_RING/FYVE/PHD"/>
</dbReference>
<dbReference type="CDD" id="cd16664">
    <property type="entry name" value="RING-Ubox_PUB"/>
    <property type="match status" value="1"/>
</dbReference>
<dbReference type="FunFam" id="1.25.10.10:FF:000485">
    <property type="entry name" value="RING-type E3 ubiquitin transferase"/>
    <property type="match status" value="1"/>
</dbReference>
<dbReference type="Pfam" id="PF04564">
    <property type="entry name" value="U-box"/>
    <property type="match status" value="1"/>
</dbReference>
<sequence>MLNNSNEFTRRMLKTPAIRPCESVNPSTLLSSLINLAQTITCNYNSSTIFSNKRNVKEVTRLISNLLMFFVEIRDGSSRFSDTFVLSFSELHFIFQKIEFLLQDCGNEDAKVWMLMKCEFVSDQFRVLVRAVGVALDVLKTERIDVSDEVKELVGLVKRQALGANLGVEEDDKKIFDKVLSILRCFEVGVAPETSDLRCVVEYLGIKKWSHCDQEIKFLESEILLESETTGKKDLGLLSSLMGLMTYFRCVHFVSVGNPTLIKESDESSGCDGEVISSLNSDDFQCPISLEVMLDPVTIATGHTYDRSSILKWFKAGNSTCPKTGKKLICRDLVSNLAMKHLIRQYCLKGGIAMGETKRQNHHKSKTSVAGSMAAEGAIKMVAIFINGKLMSGANEEQKKAAYEIRLLTKSSSFNRSCLVEAGVISNLLNLLCSKDSAKQEDASAALLNLSKYSKTKMILVENGGLELVLDVIKNGLTMEARQHAAGTLFYISSVEEYRILIGEIPWTIPVLMGLLVEGTFRAKKNALVTILGLLMYPDNHWRVLSAGVVPLLLNLLRSLQREDLITDCLAVLASLAENHDGAMAILSAKALHQIVEVFGVSTTRSVKEHCVSLLLYLCINGGADVVRVLVKNQGLMVPLYDLLADGSPRAGRKASSLIRIIHEFDEKSSSGLMNLPLHHRFIHV</sequence>
<dbReference type="PANTHER" id="PTHR23315:SF307">
    <property type="entry name" value="U-BOX DOMAIN-CONTAINING PROTEIN 19"/>
    <property type="match status" value="1"/>
</dbReference>
<evidence type="ECO:0000256" key="6">
    <source>
        <dbReference type="ARBA" id="ARBA00022786"/>
    </source>
</evidence>
<feature type="repeat" description="ARM" evidence="7">
    <location>
        <begin position="548"/>
        <end position="591"/>
    </location>
</feature>
<dbReference type="PROSITE" id="PS50176">
    <property type="entry name" value="ARM_REPEAT"/>
    <property type="match status" value="2"/>
</dbReference>
<keyword evidence="6" id="KW-0833">Ubl conjugation pathway</keyword>
<reference evidence="9" key="2">
    <citation type="submission" date="2023-05" db="EMBL/GenBank/DDBJ databases">
        <authorList>
            <person name="Schelkunov M.I."/>
        </authorList>
    </citation>
    <scope>NUCLEOTIDE SEQUENCE</scope>
    <source>
        <strain evidence="9">Hsosn_3</strain>
        <tissue evidence="9">Leaf</tissue>
    </source>
</reference>
<evidence type="ECO:0000313" key="9">
    <source>
        <dbReference type="EMBL" id="KAK1381482.1"/>
    </source>
</evidence>
<comment type="caution">
    <text evidence="9">The sequence shown here is derived from an EMBL/GenBank/DDBJ whole genome shotgun (WGS) entry which is preliminary data.</text>
</comment>
<accession>A0AAD8MQM5</accession>
<evidence type="ECO:0000256" key="2">
    <source>
        <dbReference type="ARBA" id="ARBA00004906"/>
    </source>
</evidence>
<dbReference type="EMBL" id="JAUIZM010000006">
    <property type="protein sequence ID" value="KAK1381482.1"/>
    <property type="molecule type" value="Genomic_DNA"/>
</dbReference>
<dbReference type="InterPro" id="IPR057623">
    <property type="entry name" value="PUB12-19-like_N"/>
</dbReference>
<proteinExistence type="predicted"/>
<feature type="repeat" description="ARM" evidence="7">
    <location>
        <begin position="423"/>
        <end position="465"/>
    </location>
</feature>
<evidence type="ECO:0000313" key="10">
    <source>
        <dbReference type="Proteomes" id="UP001237642"/>
    </source>
</evidence>
<gene>
    <name evidence="9" type="ORF">POM88_028226</name>
</gene>
<keyword evidence="10" id="KW-1185">Reference proteome</keyword>
<dbReference type="GO" id="GO:0061630">
    <property type="term" value="F:ubiquitin protein ligase activity"/>
    <property type="evidence" value="ECO:0007669"/>
    <property type="project" value="UniProtKB-EC"/>
</dbReference>
<dbReference type="InterPro" id="IPR003613">
    <property type="entry name" value="Ubox_domain"/>
</dbReference>
<evidence type="ECO:0000256" key="1">
    <source>
        <dbReference type="ARBA" id="ARBA00000900"/>
    </source>
</evidence>
<dbReference type="InterPro" id="IPR058678">
    <property type="entry name" value="ARM_PUB"/>
</dbReference>
<keyword evidence="4 9" id="KW-0808">Transferase</keyword>
<dbReference type="SMART" id="SM00504">
    <property type="entry name" value="Ubox"/>
    <property type="match status" value="1"/>
</dbReference>
<evidence type="ECO:0000256" key="3">
    <source>
        <dbReference type="ARBA" id="ARBA00012483"/>
    </source>
</evidence>
<dbReference type="FunFam" id="3.30.40.10:FF:000442">
    <property type="entry name" value="RING-type E3 ubiquitin transferase"/>
    <property type="match status" value="1"/>
</dbReference>
<dbReference type="EC" id="2.3.2.27" evidence="3"/>
<dbReference type="SUPFAM" id="SSF57850">
    <property type="entry name" value="RING/U-box"/>
    <property type="match status" value="1"/>
</dbReference>
<dbReference type="PANTHER" id="PTHR23315">
    <property type="entry name" value="U BOX DOMAIN-CONTAINING"/>
    <property type="match status" value="1"/>
</dbReference>
<dbReference type="InterPro" id="IPR000225">
    <property type="entry name" value="Armadillo"/>
</dbReference>
<evidence type="ECO:0000256" key="7">
    <source>
        <dbReference type="PROSITE-ProRule" id="PRU00259"/>
    </source>
</evidence>
<feature type="domain" description="U-box" evidence="8">
    <location>
        <begin position="279"/>
        <end position="353"/>
    </location>
</feature>
<organism evidence="9 10">
    <name type="scientific">Heracleum sosnowskyi</name>
    <dbReference type="NCBI Taxonomy" id="360622"/>
    <lineage>
        <taxon>Eukaryota</taxon>
        <taxon>Viridiplantae</taxon>
        <taxon>Streptophyta</taxon>
        <taxon>Embryophyta</taxon>
        <taxon>Tracheophyta</taxon>
        <taxon>Spermatophyta</taxon>
        <taxon>Magnoliopsida</taxon>
        <taxon>eudicotyledons</taxon>
        <taxon>Gunneridae</taxon>
        <taxon>Pentapetalae</taxon>
        <taxon>asterids</taxon>
        <taxon>campanulids</taxon>
        <taxon>Apiales</taxon>
        <taxon>Apiaceae</taxon>
        <taxon>Apioideae</taxon>
        <taxon>apioid superclade</taxon>
        <taxon>Tordylieae</taxon>
        <taxon>Tordyliinae</taxon>
        <taxon>Heracleum</taxon>
    </lineage>
</organism>
<evidence type="ECO:0000256" key="4">
    <source>
        <dbReference type="ARBA" id="ARBA00022679"/>
    </source>
</evidence>
<keyword evidence="5" id="KW-0677">Repeat</keyword>
<protein>
    <recommendedName>
        <fullName evidence="3">RING-type E3 ubiquitin transferase</fullName>
        <ecNumber evidence="3">2.3.2.27</ecNumber>
    </recommendedName>
</protein>